<dbReference type="SUPFAM" id="SSF52540">
    <property type="entry name" value="P-loop containing nucleoside triphosphate hydrolases"/>
    <property type="match status" value="1"/>
</dbReference>
<dbReference type="InterPro" id="IPR003395">
    <property type="entry name" value="RecF/RecN/SMC_N"/>
</dbReference>
<evidence type="ECO:0000313" key="9">
    <source>
        <dbReference type="Proteomes" id="UP001549104"/>
    </source>
</evidence>
<feature type="domain" description="SMC hinge" evidence="7">
    <location>
        <begin position="520"/>
        <end position="639"/>
    </location>
</feature>
<feature type="coiled-coil region" evidence="6">
    <location>
        <begin position="448"/>
        <end position="482"/>
    </location>
</feature>
<dbReference type="Pfam" id="PF02463">
    <property type="entry name" value="SMC_N"/>
    <property type="match status" value="1"/>
</dbReference>
<evidence type="ECO:0000256" key="3">
    <source>
        <dbReference type="ARBA" id="ARBA00022840"/>
    </source>
</evidence>
<dbReference type="Proteomes" id="UP001549104">
    <property type="component" value="Unassembled WGS sequence"/>
</dbReference>
<dbReference type="InterPro" id="IPR036277">
    <property type="entry name" value="SMC_hinge_sf"/>
</dbReference>
<comment type="domain">
    <text evidence="6">Contains large globular domains required for ATP hydrolysis at each terminus and a third globular domain forming a flexible hinge near the middle of the molecule. These domains are separated by coiled-coil structures.</text>
</comment>
<dbReference type="NCBIfam" id="TIGR02168">
    <property type="entry name" value="SMC_prok_B"/>
    <property type="match status" value="1"/>
</dbReference>
<comment type="function">
    <text evidence="6">Required for chromosome condensation and partitioning.</text>
</comment>
<dbReference type="RefSeq" id="WP_354312453.1">
    <property type="nucleotide sequence ID" value="NZ_JBEPME010000001.1"/>
</dbReference>
<dbReference type="HAMAP" id="MF_01894">
    <property type="entry name" value="Smc_prok"/>
    <property type="match status" value="1"/>
</dbReference>
<evidence type="ECO:0000313" key="8">
    <source>
        <dbReference type="EMBL" id="MET3656087.1"/>
    </source>
</evidence>
<comment type="similarity">
    <text evidence="6">Belongs to the SMC family.</text>
</comment>
<keyword evidence="9" id="KW-1185">Reference proteome</keyword>
<keyword evidence="3 6" id="KW-0067">ATP-binding</keyword>
<keyword evidence="1 6" id="KW-0963">Cytoplasm</keyword>
<protein>
    <recommendedName>
        <fullName evidence="6">Chromosome partition protein Smc</fullName>
    </recommendedName>
</protein>
<feature type="binding site" evidence="6">
    <location>
        <begin position="32"/>
        <end position="39"/>
    </location>
    <ligand>
        <name>ATP</name>
        <dbReference type="ChEBI" id="CHEBI:30616"/>
    </ligand>
</feature>
<proteinExistence type="inferred from homology"/>
<dbReference type="SUPFAM" id="SSF75553">
    <property type="entry name" value="Smc hinge domain"/>
    <property type="match status" value="1"/>
</dbReference>
<comment type="caution">
    <text evidence="8">The sequence shown here is derived from an EMBL/GenBank/DDBJ whole genome shotgun (WGS) entry which is preliminary data.</text>
</comment>
<reference evidence="8 9" key="1">
    <citation type="submission" date="2024-06" db="EMBL/GenBank/DDBJ databases">
        <title>Sorghum-associated microbial communities from plants grown in Nebraska, USA.</title>
        <authorList>
            <person name="Schachtman D."/>
        </authorList>
    </citation>
    <scope>NUCLEOTIDE SEQUENCE [LARGE SCALE GENOMIC DNA]</scope>
    <source>
        <strain evidence="8 9">1288</strain>
    </source>
</reference>
<evidence type="ECO:0000256" key="6">
    <source>
        <dbReference type="HAMAP-Rule" id="MF_01894"/>
    </source>
</evidence>
<dbReference type="Pfam" id="PF06470">
    <property type="entry name" value="SMC_hinge"/>
    <property type="match status" value="1"/>
</dbReference>
<feature type="coiled-coil region" evidence="6">
    <location>
        <begin position="181"/>
        <end position="215"/>
    </location>
</feature>
<dbReference type="PANTHER" id="PTHR43977">
    <property type="entry name" value="STRUCTURAL MAINTENANCE OF CHROMOSOMES PROTEIN 3"/>
    <property type="match status" value="1"/>
</dbReference>
<keyword evidence="5 6" id="KW-0238">DNA-binding</keyword>
<dbReference type="EMBL" id="JBEPME010000001">
    <property type="protein sequence ID" value="MET3656087.1"/>
    <property type="molecule type" value="Genomic_DNA"/>
</dbReference>
<feature type="coiled-coil region" evidence="6">
    <location>
        <begin position="771"/>
        <end position="854"/>
    </location>
</feature>
<sequence>MFLKRLEIMGFKSFAERIAIDFVPGVTAVVGPNGSGKSNITDAIRWVLGEQSAKSLRGSKMEDVIFAGSDSRKSLNFAEVTLILDNSKGLFPLDYTEVSVSRRVFRSGESAYLLNGQQCRLKDINDVFMDSGLGKEAFSMISQGRVDEILNSRPEDRRSIFDEAAGVLKYRTRKKKAEHKLFETEDNLDRVLDILKELESRIEPLRNSAEAAKKHKVLSEETREADVSLLTFDAGNLRNEILKRSQEAEKFQEKKILLEAESRKAEEASEFAKKELAKMDEQLDALQKKLVVTSAETEKWEGRRLLSLEKRRNADQLIERSRFELANTETELATLSEKLGAAREKQQLSEIEYEKTKVEMDGISHILKRSVKETEKEIDELKSAYIDRLNEEATIRNDLKHAEERLQGEQSSSEKIILQTSILQERYEKLTQEKSVKANSLTVLKRKLKESDSAYRELSKALRKTEDELASQQELMQKALNKQHEMHGRVRALESMEADFSGFYSGVKEILVAKKSGKLAGIDGAVAELISVEKEYIKAVETALGGAMQHIVTATEPEARKAIGYLKAKNAGRATFLPRDVMKSRKIQPAALRSVELHPEYIGTADRLVQTDATYALITENLLGNTIVAKTLVGASAIAGILGYRFRVVTLDGDVVNAGGSLTGGGVKGQASVFTRKAELETLQLQLTRMADSIESATKKIGDTKMGVAKQIYEVDQLRKLTDSLQIEIAAAESGIRETDIAIKSVESEIASTEMGRRGVENTGSELLEKKATLHQNHKRVKSELEAIQSKVESLERLATNRRNEEATLTSRYNELRECIAVLREQKAHLQVTIDEMEDASAQAKVKLTALRDEMQYFTGNENGGELSAEQIAMEIERASADKKLIEKSIMTDREIRTKLANLLEEKSATLQKLRGSTGETISALNAVSIVLSRLEVKYEAVTQQLLTEYGLFADGIIADDFDEVKTREKVESLKRQLAVLGPVNPGAIVEFEEVSERHLFLDEQRNDLLEAKTTLHEAMSEMDAEMTTRFLTTFNAVQNRFRHVFKEMFGGGEADLILTQPDNLLETGVEIVARPPGKKLQSLSLLSGGERALTAISLLFSIIEVRPVPFCILDEVEAALDEANVIRYSKYLKKFSEKTQFIVITHRKGTMEGADVLYGITMQESGVSRVISVKISEVPEEAIM</sequence>
<accession>A0ABV2K5J6</accession>
<comment type="subunit">
    <text evidence="6">Homodimer.</text>
</comment>
<keyword evidence="4 6" id="KW-0175">Coiled coil</keyword>
<evidence type="ECO:0000256" key="2">
    <source>
        <dbReference type="ARBA" id="ARBA00022741"/>
    </source>
</evidence>
<gene>
    <name evidence="6" type="primary">smc</name>
    <name evidence="8" type="ORF">ABIC55_001171</name>
</gene>
<dbReference type="SMART" id="SM00968">
    <property type="entry name" value="SMC_hinge"/>
    <property type="match status" value="1"/>
</dbReference>
<dbReference type="InterPro" id="IPR010935">
    <property type="entry name" value="SMC_hinge"/>
</dbReference>
<dbReference type="CDD" id="cd03278">
    <property type="entry name" value="ABC_SMC_barmotin"/>
    <property type="match status" value="2"/>
</dbReference>
<evidence type="ECO:0000256" key="5">
    <source>
        <dbReference type="ARBA" id="ARBA00023125"/>
    </source>
</evidence>
<evidence type="ECO:0000259" key="7">
    <source>
        <dbReference type="SMART" id="SM00968"/>
    </source>
</evidence>
<dbReference type="Gene3D" id="3.30.70.1620">
    <property type="match status" value="1"/>
</dbReference>
<feature type="coiled-coil region" evidence="6">
    <location>
        <begin position="248"/>
        <end position="391"/>
    </location>
</feature>
<dbReference type="Gene3D" id="3.40.50.300">
    <property type="entry name" value="P-loop containing nucleotide triphosphate hydrolases"/>
    <property type="match status" value="2"/>
</dbReference>
<keyword evidence="2 6" id="KW-0547">Nucleotide-binding</keyword>
<name>A0ABV2K5J6_SPOPS</name>
<dbReference type="InterPro" id="IPR027417">
    <property type="entry name" value="P-loop_NTPase"/>
</dbReference>
<dbReference type="InterPro" id="IPR024704">
    <property type="entry name" value="SMC"/>
</dbReference>
<dbReference type="Gene3D" id="1.20.1060.20">
    <property type="match status" value="1"/>
</dbReference>
<evidence type="ECO:0000256" key="4">
    <source>
        <dbReference type="ARBA" id="ARBA00023054"/>
    </source>
</evidence>
<dbReference type="InterPro" id="IPR011890">
    <property type="entry name" value="SMC_prok"/>
</dbReference>
<evidence type="ECO:0000256" key="1">
    <source>
        <dbReference type="ARBA" id="ARBA00022490"/>
    </source>
</evidence>
<organism evidence="8 9">
    <name type="scientific">Sporosarcina psychrophila</name>
    <name type="common">Bacillus psychrophilus</name>
    <dbReference type="NCBI Taxonomy" id="1476"/>
    <lineage>
        <taxon>Bacteria</taxon>
        <taxon>Bacillati</taxon>
        <taxon>Bacillota</taxon>
        <taxon>Bacilli</taxon>
        <taxon>Bacillales</taxon>
        <taxon>Caryophanaceae</taxon>
        <taxon>Sporosarcina</taxon>
    </lineage>
</organism>
<comment type="subcellular location">
    <subcellularLocation>
        <location evidence="6">Cytoplasm</location>
    </subcellularLocation>
</comment>
<dbReference type="PIRSF" id="PIRSF005719">
    <property type="entry name" value="SMC"/>
    <property type="match status" value="1"/>
</dbReference>
<dbReference type="Gene3D" id="1.10.287.1490">
    <property type="match status" value="1"/>
</dbReference>